<evidence type="ECO:0000256" key="2">
    <source>
        <dbReference type="ARBA" id="ARBA00013064"/>
    </source>
</evidence>
<organism evidence="8 9">
    <name type="scientific">Dreissena polymorpha</name>
    <name type="common">Zebra mussel</name>
    <name type="synonym">Mytilus polymorpha</name>
    <dbReference type="NCBI Taxonomy" id="45954"/>
    <lineage>
        <taxon>Eukaryota</taxon>
        <taxon>Metazoa</taxon>
        <taxon>Spiralia</taxon>
        <taxon>Lophotrochozoa</taxon>
        <taxon>Mollusca</taxon>
        <taxon>Bivalvia</taxon>
        <taxon>Autobranchia</taxon>
        <taxon>Heteroconchia</taxon>
        <taxon>Euheterodonta</taxon>
        <taxon>Imparidentia</taxon>
        <taxon>Neoheterodontei</taxon>
        <taxon>Myida</taxon>
        <taxon>Dreissenoidea</taxon>
        <taxon>Dreissenidae</taxon>
        <taxon>Dreissena</taxon>
    </lineage>
</organism>
<dbReference type="Proteomes" id="UP000828390">
    <property type="component" value="Unassembled WGS sequence"/>
</dbReference>
<dbReference type="EMBL" id="JAIWYP010000003">
    <property type="protein sequence ID" value="KAH3849384.1"/>
    <property type="molecule type" value="Genomic_DNA"/>
</dbReference>
<proteinExistence type="inferred from homology"/>
<dbReference type="PRINTS" id="PR00716">
    <property type="entry name" value="MPIPHPHTASE"/>
</dbReference>
<dbReference type="Gene3D" id="3.40.250.10">
    <property type="entry name" value="Rhodanese-like domain"/>
    <property type="match status" value="1"/>
</dbReference>
<dbReference type="GO" id="GO:0010971">
    <property type="term" value="P:positive regulation of G2/M transition of mitotic cell cycle"/>
    <property type="evidence" value="ECO:0007669"/>
    <property type="project" value="TreeGrafter"/>
</dbReference>
<feature type="domain" description="Rhodanese" evidence="7">
    <location>
        <begin position="36"/>
        <end position="85"/>
    </location>
</feature>
<dbReference type="GO" id="GO:0005737">
    <property type="term" value="C:cytoplasm"/>
    <property type="evidence" value="ECO:0007669"/>
    <property type="project" value="TreeGrafter"/>
</dbReference>
<reference evidence="8" key="1">
    <citation type="journal article" date="2019" name="bioRxiv">
        <title>The Genome of the Zebra Mussel, Dreissena polymorpha: A Resource for Invasive Species Research.</title>
        <authorList>
            <person name="McCartney M.A."/>
            <person name="Auch B."/>
            <person name="Kono T."/>
            <person name="Mallez S."/>
            <person name="Zhang Y."/>
            <person name="Obille A."/>
            <person name="Becker A."/>
            <person name="Abrahante J.E."/>
            <person name="Garbe J."/>
            <person name="Badalamenti J.P."/>
            <person name="Herman A."/>
            <person name="Mangelson H."/>
            <person name="Liachko I."/>
            <person name="Sullivan S."/>
            <person name="Sone E.D."/>
            <person name="Koren S."/>
            <person name="Silverstein K.A.T."/>
            <person name="Beckman K.B."/>
            <person name="Gohl D.M."/>
        </authorList>
    </citation>
    <scope>NUCLEOTIDE SEQUENCE</scope>
    <source>
        <strain evidence="8">Duluth1</strain>
        <tissue evidence="8">Whole animal</tissue>
    </source>
</reference>
<dbReference type="EC" id="3.1.3.48" evidence="2"/>
<dbReference type="SUPFAM" id="SSF52821">
    <property type="entry name" value="Rhodanese/Cell cycle control phosphatase"/>
    <property type="match status" value="1"/>
</dbReference>
<keyword evidence="3" id="KW-0132">Cell division</keyword>
<dbReference type="Pfam" id="PF00581">
    <property type="entry name" value="Rhodanese"/>
    <property type="match status" value="1"/>
</dbReference>
<reference evidence="8" key="2">
    <citation type="submission" date="2020-11" db="EMBL/GenBank/DDBJ databases">
        <authorList>
            <person name="McCartney M.A."/>
            <person name="Auch B."/>
            <person name="Kono T."/>
            <person name="Mallez S."/>
            <person name="Becker A."/>
            <person name="Gohl D.M."/>
            <person name="Silverstein K.A.T."/>
            <person name="Koren S."/>
            <person name="Bechman K.B."/>
            <person name="Herman A."/>
            <person name="Abrahante J.E."/>
            <person name="Garbe J."/>
        </authorList>
    </citation>
    <scope>NUCLEOTIDE SEQUENCE</scope>
    <source>
        <strain evidence="8">Duluth1</strain>
        <tissue evidence="8">Whole animal</tissue>
    </source>
</reference>
<dbReference type="GO" id="GO:0005634">
    <property type="term" value="C:nucleus"/>
    <property type="evidence" value="ECO:0007669"/>
    <property type="project" value="TreeGrafter"/>
</dbReference>
<keyword evidence="6" id="KW-0131">Cell cycle</keyword>
<dbReference type="PANTHER" id="PTHR10828">
    <property type="entry name" value="M-PHASE INDUCER PHOSPHATASE DUAL SPECIFICITY PHOSPHATASE CDC25"/>
    <property type="match status" value="1"/>
</dbReference>
<evidence type="ECO:0000256" key="5">
    <source>
        <dbReference type="ARBA" id="ARBA00022912"/>
    </source>
</evidence>
<accession>A0A9D4L154</accession>
<dbReference type="GO" id="GO:0051301">
    <property type="term" value="P:cell division"/>
    <property type="evidence" value="ECO:0007669"/>
    <property type="project" value="UniProtKB-KW"/>
</dbReference>
<keyword evidence="5" id="KW-0904">Protein phosphatase</keyword>
<dbReference type="GO" id="GO:0004725">
    <property type="term" value="F:protein tyrosine phosphatase activity"/>
    <property type="evidence" value="ECO:0007669"/>
    <property type="project" value="UniProtKB-EC"/>
</dbReference>
<comment type="similarity">
    <text evidence="1">Belongs to the MPI phosphatase family.</text>
</comment>
<dbReference type="GO" id="GO:0110032">
    <property type="term" value="P:positive regulation of G2/MI transition of meiotic cell cycle"/>
    <property type="evidence" value="ECO:0007669"/>
    <property type="project" value="TreeGrafter"/>
</dbReference>
<sequence length="93" mass="10403">MPTISGKHKDLNSITPEIMSRVLEGAYSGRIDHLTAIDCMYIYEFEGGRIKGATNLYTKQAINDVIHNSATSSGKNHVVIFYSDFSFEWGPNM</sequence>
<evidence type="ECO:0000313" key="9">
    <source>
        <dbReference type="Proteomes" id="UP000828390"/>
    </source>
</evidence>
<protein>
    <recommendedName>
        <fullName evidence="2">protein-tyrosine-phosphatase</fullName>
        <ecNumber evidence="2">3.1.3.48</ecNumber>
    </recommendedName>
</protein>
<gene>
    <name evidence="8" type="ORF">DPMN_091784</name>
</gene>
<dbReference type="AlphaFoldDB" id="A0A9D4L154"/>
<evidence type="ECO:0000256" key="4">
    <source>
        <dbReference type="ARBA" id="ARBA00022801"/>
    </source>
</evidence>
<keyword evidence="4" id="KW-0378">Hydrolase</keyword>
<dbReference type="InterPro" id="IPR001763">
    <property type="entry name" value="Rhodanese-like_dom"/>
</dbReference>
<evidence type="ECO:0000256" key="3">
    <source>
        <dbReference type="ARBA" id="ARBA00022618"/>
    </source>
</evidence>
<dbReference type="PANTHER" id="PTHR10828:SF17">
    <property type="entry name" value="PROTEIN-TYROSINE-PHOSPHATASE"/>
    <property type="match status" value="1"/>
</dbReference>
<dbReference type="InterPro" id="IPR000751">
    <property type="entry name" value="MPI_Phosphatase"/>
</dbReference>
<name>A0A9D4L154_DREPO</name>
<dbReference type="InterPro" id="IPR036873">
    <property type="entry name" value="Rhodanese-like_dom_sf"/>
</dbReference>
<evidence type="ECO:0000256" key="6">
    <source>
        <dbReference type="ARBA" id="ARBA00023306"/>
    </source>
</evidence>
<dbReference type="GO" id="GO:0000086">
    <property type="term" value="P:G2/M transition of mitotic cell cycle"/>
    <property type="evidence" value="ECO:0007669"/>
    <property type="project" value="TreeGrafter"/>
</dbReference>
<comment type="caution">
    <text evidence="8">The sequence shown here is derived from an EMBL/GenBank/DDBJ whole genome shotgun (WGS) entry which is preliminary data.</text>
</comment>
<evidence type="ECO:0000256" key="1">
    <source>
        <dbReference type="ARBA" id="ARBA00011065"/>
    </source>
</evidence>
<evidence type="ECO:0000313" key="8">
    <source>
        <dbReference type="EMBL" id="KAH3849384.1"/>
    </source>
</evidence>
<evidence type="ECO:0000259" key="7">
    <source>
        <dbReference type="Pfam" id="PF00581"/>
    </source>
</evidence>
<keyword evidence="9" id="KW-1185">Reference proteome</keyword>